<protein>
    <submittedName>
        <fullName evidence="2">Uncharacterized protein</fullName>
    </submittedName>
</protein>
<keyword evidence="3" id="KW-1185">Reference proteome</keyword>
<dbReference type="STRING" id="906689.A0A2I0W0P3"/>
<dbReference type="PANTHER" id="PTHR33210:SF16">
    <property type="entry name" value="OS04G0517000 PROTEIN"/>
    <property type="match status" value="1"/>
</dbReference>
<accession>A0A2I0W0P3</accession>
<feature type="chain" id="PRO_5014125275" evidence="1">
    <location>
        <begin position="25"/>
        <end position="169"/>
    </location>
</feature>
<reference evidence="2 3" key="2">
    <citation type="journal article" date="2017" name="Nature">
        <title>The Apostasia genome and the evolution of orchids.</title>
        <authorList>
            <person name="Zhang G.Q."/>
            <person name="Liu K.W."/>
            <person name="Li Z."/>
            <person name="Lohaus R."/>
            <person name="Hsiao Y.Y."/>
            <person name="Niu S.C."/>
            <person name="Wang J.Y."/>
            <person name="Lin Y.C."/>
            <person name="Xu Q."/>
            <person name="Chen L.J."/>
            <person name="Yoshida K."/>
            <person name="Fujiwara S."/>
            <person name="Wang Z.W."/>
            <person name="Zhang Y.Q."/>
            <person name="Mitsuda N."/>
            <person name="Wang M."/>
            <person name="Liu G.H."/>
            <person name="Pecoraro L."/>
            <person name="Huang H.X."/>
            <person name="Xiao X.J."/>
            <person name="Lin M."/>
            <person name="Wu X.Y."/>
            <person name="Wu W.L."/>
            <person name="Chen Y.Y."/>
            <person name="Chang S.B."/>
            <person name="Sakamoto S."/>
            <person name="Ohme-Takagi M."/>
            <person name="Yagi M."/>
            <person name="Zeng S.J."/>
            <person name="Shen C.Y."/>
            <person name="Yeh C.M."/>
            <person name="Luo Y.B."/>
            <person name="Tsai W.C."/>
            <person name="Van de Peer Y."/>
            <person name="Liu Z.J."/>
        </authorList>
    </citation>
    <scope>NUCLEOTIDE SEQUENCE [LARGE SCALE GENOMIC DNA]</scope>
    <source>
        <tissue evidence="2">The whole plant</tissue>
    </source>
</reference>
<keyword evidence="1" id="KW-0732">Signal</keyword>
<gene>
    <name evidence="2" type="ORF">MA16_Dca002487</name>
</gene>
<reference evidence="2 3" key="1">
    <citation type="journal article" date="2016" name="Sci. Rep.">
        <title>The Dendrobium catenatum Lindl. genome sequence provides insights into polysaccharide synthase, floral development and adaptive evolution.</title>
        <authorList>
            <person name="Zhang G.Q."/>
            <person name="Xu Q."/>
            <person name="Bian C."/>
            <person name="Tsai W.C."/>
            <person name="Yeh C.M."/>
            <person name="Liu K.W."/>
            <person name="Yoshida K."/>
            <person name="Zhang L.S."/>
            <person name="Chang S.B."/>
            <person name="Chen F."/>
            <person name="Shi Y."/>
            <person name="Su Y.Y."/>
            <person name="Zhang Y.Q."/>
            <person name="Chen L.J."/>
            <person name="Yin Y."/>
            <person name="Lin M."/>
            <person name="Huang H."/>
            <person name="Deng H."/>
            <person name="Wang Z.W."/>
            <person name="Zhu S.L."/>
            <person name="Zhao X."/>
            <person name="Deng C."/>
            <person name="Niu S.C."/>
            <person name="Huang J."/>
            <person name="Wang M."/>
            <person name="Liu G.H."/>
            <person name="Yang H.J."/>
            <person name="Xiao X.J."/>
            <person name="Hsiao Y.Y."/>
            <person name="Wu W.L."/>
            <person name="Chen Y.Y."/>
            <person name="Mitsuda N."/>
            <person name="Ohme-Takagi M."/>
            <person name="Luo Y.B."/>
            <person name="Van de Peer Y."/>
            <person name="Liu Z.J."/>
        </authorList>
    </citation>
    <scope>NUCLEOTIDE SEQUENCE [LARGE SCALE GENOMIC DNA]</scope>
    <source>
        <tissue evidence="2">The whole plant</tissue>
    </source>
</reference>
<evidence type="ECO:0000313" key="2">
    <source>
        <dbReference type="EMBL" id="PKU69217.1"/>
    </source>
</evidence>
<dbReference type="PANTHER" id="PTHR33210">
    <property type="entry name" value="PROTODERMAL FACTOR 1"/>
    <property type="match status" value="1"/>
</dbReference>
<feature type="signal peptide" evidence="1">
    <location>
        <begin position="1"/>
        <end position="24"/>
    </location>
</feature>
<evidence type="ECO:0000256" key="1">
    <source>
        <dbReference type="SAM" id="SignalP"/>
    </source>
</evidence>
<name>A0A2I0W0P3_9ASPA</name>
<dbReference type="InterPro" id="IPR039923">
    <property type="entry name" value="Protodermal_1"/>
</dbReference>
<dbReference type="Proteomes" id="UP000233837">
    <property type="component" value="Unassembled WGS sequence"/>
</dbReference>
<dbReference type="AlphaFoldDB" id="A0A2I0W0P3"/>
<organism evidence="2 3">
    <name type="scientific">Dendrobium catenatum</name>
    <dbReference type="NCBI Taxonomy" id="906689"/>
    <lineage>
        <taxon>Eukaryota</taxon>
        <taxon>Viridiplantae</taxon>
        <taxon>Streptophyta</taxon>
        <taxon>Embryophyta</taxon>
        <taxon>Tracheophyta</taxon>
        <taxon>Spermatophyta</taxon>
        <taxon>Magnoliopsida</taxon>
        <taxon>Liliopsida</taxon>
        <taxon>Asparagales</taxon>
        <taxon>Orchidaceae</taxon>
        <taxon>Epidendroideae</taxon>
        <taxon>Malaxideae</taxon>
        <taxon>Dendrobiinae</taxon>
        <taxon>Dendrobium</taxon>
    </lineage>
</organism>
<proteinExistence type="predicted"/>
<dbReference type="EMBL" id="KZ503041">
    <property type="protein sequence ID" value="PKU69217.1"/>
    <property type="molecule type" value="Genomic_DNA"/>
</dbReference>
<evidence type="ECO:0000313" key="3">
    <source>
        <dbReference type="Proteomes" id="UP000233837"/>
    </source>
</evidence>
<sequence length="169" mass="19104">MEWRRVKKGLVLLCFVCCLTGFEAKGVEFSKKNERRVPNALSEMRGPGFLYTRDTGRCTPQYWSSRREAWPKSLPQDSSVSKVFGSMLLERYEPKLTLLDVIQRNDDTGGSIFIKLVKQASTALLNSYTRPGYPYNPWEVKALLLEAILSEEDAASQAEVFSQANHGCS</sequence>
<dbReference type="OrthoDB" id="1939167at2759"/>